<dbReference type="PANTHER" id="PTHR13414:SF9">
    <property type="entry name" value="PROTON-COUPLED ZINC ANTIPORTER SLC30A9, MITOCHONDRIAL"/>
    <property type="match status" value="1"/>
</dbReference>
<evidence type="ECO:0000256" key="3">
    <source>
        <dbReference type="ARBA" id="ARBA00022692"/>
    </source>
</evidence>
<dbReference type="PANTHER" id="PTHR13414">
    <property type="entry name" value="HUEL-CATION TRANSPORTER"/>
    <property type="match status" value="1"/>
</dbReference>
<reference evidence="8" key="2">
    <citation type="submission" date="2020-09" db="EMBL/GenBank/DDBJ databases">
        <authorList>
            <person name="Sun Q."/>
            <person name="Zhou Y."/>
        </authorList>
    </citation>
    <scope>NUCLEOTIDE SEQUENCE</scope>
    <source>
        <strain evidence="8">CGMCC 4.7308</strain>
    </source>
</reference>
<comment type="subcellular location">
    <subcellularLocation>
        <location evidence="1">Membrane</location>
        <topology evidence="1">Multi-pass membrane protein</topology>
    </subcellularLocation>
</comment>
<keyword evidence="9" id="KW-1185">Reference proteome</keyword>
<proteinExistence type="predicted"/>
<comment type="caution">
    <text evidence="8">The sequence shown here is derived from an EMBL/GenBank/DDBJ whole genome shotgun (WGS) entry which is preliminary data.</text>
</comment>
<dbReference type="Proteomes" id="UP000655208">
    <property type="component" value="Unassembled WGS sequence"/>
</dbReference>
<dbReference type="GO" id="GO:0016020">
    <property type="term" value="C:membrane"/>
    <property type="evidence" value="ECO:0007669"/>
    <property type="project" value="UniProtKB-SubCell"/>
</dbReference>
<reference evidence="8" key="1">
    <citation type="journal article" date="2014" name="Int. J. Syst. Evol. Microbiol.">
        <title>Complete genome sequence of Corynebacterium casei LMG S-19264T (=DSM 44701T), isolated from a smear-ripened cheese.</title>
        <authorList>
            <consortium name="US DOE Joint Genome Institute (JGI-PGF)"/>
            <person name="Walter F."/>
            <person name="Albersmeier A."/>
            <person name="Kalinowski J."/>
            <person name="Ruckert C."/>
        </authorList>
    </citation>
    <scope>NUCLEOTIDE SEQUENCE</scope>
    <source>
        <strain evidence="8">CGMCC 4.7308</strain>
    </source>
</reference>
<evidence type="ECO:0000259" key="7">
    <source>
        <dbReference type="Pfam" id="PF01545"/>
    </source>
</evidence>
<evidence type="ECO:0000256" key="5">
    <source>
        <dbReference type="ARBA" id="ARBA00023136"/>
    </source>
</evidence>
<dbReference type="InterPro" id="IPR040177">
    <property type="entry name" value="SLC30A9"/>
</dbReference>
<feature type="transmembrane region" description="Helical" evidence="6">
    <location>
        <begin position="193"/>
        <end position="212"/>
    </location>
</feature>
<dbReference type="EMBL" id="BMNA01000021">
    <property type="protein sequence ID" value="GGM18525.1"/>
    <property type="molecule type" value="Genomic_DNA"/>
</dbReference>
<dbReference type="InterPro" id="IPR058533">
    <property type="entry name" value="Cation_efflux_TM"/>
</dbReference>
<name>A0A917TCJ1_9ACTN</name>
<feature type="domain" description="Cation efflux protein transmembrane" evidence="7">
    <location>
        <begin position="10"/>
        <end position="219"/>
    </location>
</feature>
<dbReference type="InterPro" id="IPR036837">
    <property type="entry name" value="Cation_efflux_CTD_sf"/>
</dbReference>
<dbReference type="AlphaFoldDB" id="A0A917TCJ1"/>
<dbReference type="NCBIfam" id="TIGR01297">
    <property type="entry name" value="CDF"/>
    <property type="match status" value="1"/>
</dbReference>
<dbReference type="GO" id="GO:0006829">
    <property type="term" value="P:zinc ion transport"/>
    <property type="evidence" value="ECO:0007669"/>
    <property type="project" value="InterPro"/>
</dbReference>
<evidence type="ECO:0000256" key="6">
    <source>
        <dbReference type="SAM" id="Phobius"/>
    </source>
</evidence>
<keyword evidence="3 6" id="KW-0812">Transmembrane</keyword>
<evidence type="ECO:0000256" key="2">
    <source>
        <dbReference type="ARBA" id="ARBA00022448"/>
    </source>
</evidence>
<dbReference type="SUPFAM" id="SSF160240">
    <property type="entry name" value="Cation efflux protein cytoplasmic domain-like"/>
    <property type="match status" value="1"/>
</dbReference>
<dbReference type="SUPFAM" id="SSF161111">
    <property type="entry name" value="Cation efflux protein transmembrane domain-like"/>
    <property type="match status" value="1"/>
</dbReference>
<dbReference type="InterPro" id="IPR002524">
    <property type="entry name" value="Cation_efflux"/>
</dbReference>
<organism evidence="8 9">
    <name type="scientific">Nakamurella endophytica</name>
    <dbReference type="NCBI Taxonomy" id="1748367"/>
    <lineage>
        <taxon>Bacteria</taxon>
        <taxon>Bacillati</taxon>
        <taxon>Actinomycetota</taxon>
        <taxon>Actinomycetes</taxon>
        <taxon>Nakamurellales</taxon>
        <taxon>Nakamurellaceae</taxon>
        <taxon>Nakamurella</taxon>
    </lineage>
</organism>
<sequence>MSTSGGSKAIFAALAANMGIAVTKFAAFLLSGSPSLLAESIHSVADSGNQGLLLVGGRRSRRQATATHPFGYGRERYLYAFIVAIVLFSIGGLFALYEGINKVRQPHTVEGWKWLPIVVLAVATALESYSFRTAVTESNRARGGLSWIKFVRSSKAPELPVVLLEDLGALLGLALAMIGVILTLLTGNGVYDALATVAIGALLVTIAVVLAVETKSLLLGESASDADTALIVSALTSTPSITRIVHMKTLHLGPDEILVAAKIGVNHDDSAQHVATTIDTAESRIRQALPAARMIYLEPDIYRQQA</sequence>
<feature type="transmembrane region" description="Helical" evidence="6">
    <location>
        <begin position="77"/>
        <end position="97"/>
    </location>
</feature>
<gene>
    <name evidence="8" type="ORF">GCM10011594_43240</name>
</gene>
<dbReference type="InterPro" id="IPR027469">
    <property type="entry name" value="Cation_efflux_TMD_sf"/>
</dbReference>
<dbReference type="Gene3D" id="1.20.1510.10">
    <property type="entry name" value="Cation efflux protein transmembrane domain"/>
    <property type="match status" value="1"/>
</dbReference>
<keyword evidence="4 6" id="KW-1133">Transmembrane helix</keyword>
<dbReference type="RefSeq" id="WP_188944944.1">
    <property type="nucleotide sequence ID" value="NZ_BMNA01000021.1"/>
</dbReference>
<accession>A0A917TCJ1</accession>
<evidence type="ECO:0000256" key="4">
    <source>
        <dbReference type="ARBA" id="ARBA00022989"/>
    </source>
</evidence>
<evidence type="ECO:0000313" key="9">
    <source>
        <dbReference type="Proteomes" id="UP000655208"/>
    </source>
</evidence>
<evidence type="ECO:0000313" key="8">
    <source>
        <dbReference type="EMBL" id="GGM18525.1"/>
    </source>
</evidence>
<feature type="transmembrane region" description="Helical" evidence="6">
    <location>
        <begin position="167"/>
        <end position="187"/>
    </location>
</feature>
<evidence type="ECO:0000256" key="1">
    <source>
        <dbReference type="ARBA" id="ARBA00004141"/>
    </source>
</evidence>
<protein>
    <submittedName>
        <fullName evidence="8">Transporter</fullName>
    </submittedName>
</protein>
<dbReference type="GO" id="GO:0008324">
    <property type="term" value="F:monoatomic cation transmembrane transporter activity"/>
    <property type="evidence" value="ECO:0007669"/>
    <property type="project" value="InterPro"/>
</dbReference>
<keyword evidence="5 6" id="KW-0472">Membrane</keyword>
<feature type="transmembrane region" description="Helical" evidence="6">
    <location>
        <begin position="9"/>
        <end position="30"/>
    </location>
</feature>
<keyword evidence="2" id="KW-0813">Transport</keyword>
<dbReference type="Pfam" id="PF01545">
    <property type="entry name" value="Cation_efflux"/>
    <property type="match status" value="1"/>
</dbReference>